<dbReference type="EMBL" id="SRIB01000007">
    <property type="protein sequence ID" value="TFZ40075.1"/>
    <property type="molecule type" value="Genomic_DNA"/>
</dbReference>
<dbReference type="RefSeq" id="WP_135271147.1">
    <property type="nucleotide sequence ID" value="NZ_SRIB01000007.1"/>
</dbReference>
<dbReference type="InterPro" id="IPR035647">
    <property type="entry name" value="EFG_III/V"/>
</dbReference>
<evidence type="ECO:0000313" key="4">
    <source>
        <dbReference type="EMBL" id="TFZ40075.1"/>
    </source>
</evidence>
<evidence type="ECO:0000259" key="2">
    <source>
        <dbReference type="Pfam" id="PF01205"/>
    </source>
</evidence>
<dbReference type="InterPro" id="IPR015269">
    <property type="entry name" value="UPF0029_Impact_C"/>
</dbReference>
<sequence>MENLVYKTLYKNGKIELEINKSKFIASSFPIQNQDQAIDLIEEISNQYKDATHNCYAYVISNDILVEKFSDDGEPSGTAGLPILQTIKNKELINTLIIVTRYFGGIKLGKGGLVRAYTKAALGAILDAKIAIMKKHFIYKLTIDYSHKKNLDKVIKEQNLSIENLSYLDKITMEIAIEIDKEDEILRKLIDATKGEINIEKIYDLYKPFLVE</sequence>
<dbReference type="SUPFAM" id="SSF54211">
    <property type="entry name" value="Ribosomal protein S5 domain 2-like"/>
    <property type="match status" value="1"/>
</dbReference>
<accession>A0A4Z0D3X5</accession>
<dbReference type="Gene3D" id="3.30.70.240">
    <property type="match status" value="1"/>
</dbReference>
<keyword evidence="5" id="KW-1185">Reference proteome</keyword>
<feature type="domain" description="Impact N-terminal" evidence="2">
    <location>
        <begin position="21"/>
        <end position="124"/>
    </location>
</feature>
<dbReference type="NCBIfam" id="TIGR00257">
    <property type="entry name" value="IMPACT_YIGZ"/>
    <property type="match status" value="1"/>
</dbReference>
<evidence type="ECO:0000259" key="3">
    <source>
        <dbReference type="Pfam" id="PF09186"/>
    </source>
</evidence>
<proteinExistence type="inferred from homology"/>
<dbReference type="PANTHER" id="PTHR16301">
    <property type="entry name" value="IMPACT-RELATED"/>
    <property type="match status" value="1"/>
</dbReference>
<dbReference type="Gene3D" id="3.30.230.30">
    <property type="entry name" value="Impact, N-terminal domain"/>
    <property type="match status" value="1"/>
</dbReference>
<dbReference type="InterPro" id="IPR023582">
    <property type="entry name" value="Impact"/>
</dbReference>
<dbReference type="Pfam" id="PF01205">
    <property type="entry name" value="Impact_N"/>
    <property type="match status" value="1"/>
</dbReference>
<dbReference type="GO" id="GO:0005737">
    <property type="term" value="C:cytoplasm"/>
    <property type="evidence" value="ECO:0007669"/>
    <property type="project" value="TreeGrafter"/>
</dbReference>
<dbReference type="AlphaFoldDB" id="A0A4Z0D3X5"/>
<organism evidence="4 5">
    <name type="scientific">Soehngenia longivitae</name>
    <dbReference type="NCBI Taxonomy" id="2562294"/>
    <lineage>
        <taxon>Bacteria</taxon>
        <taxon>Bacillati</taxon>
        <taxon>Bacillota</taxon>
        <taxon>Tissierellia</taxon>
        <taxon>Tissierellales</taxon>
        <taxon>Tissierellaceae</taxon>
        <taxon>Soehngenia</taxon>
    </lineage>
</organism>
<dbReference type="GO" id="GO:0006446">
    <property type="term" value="P:regulation of translational initiation"/>
    <property type="evidence" value="ECO:0007669"/>
    <property type="project" value="TreeGrafter"/>
</dbReference>
<protein>
    <submittedName>
        <fullName evidence="4">YigZ family protein</fullName>
    </submittedName>
</protein>
<dbReference type="InterPro" id="IPR001498">
    <property type="entry name" value="Impact_N"/>
</dbReference>
<feature type="domain" description="UPF0029" evidence="3">
    <location>
        <begin position="141"/>
        <end position="195"/>
    </location>
</feature>
<name>A0A4Z0D3X5_9FIRM</name>
<dbReference type="SUPFAM" id="SSF54980">
    <property type="entry name" value="EF-G C-terminal domain-like"/>
    <property type="match status" value="1"/>
</dbReference>
<evidence type="ECO:0000313" key="5">
    <source>
        <dbReference type="Proteomes" id="UP000298381"/>
    </source>
</evidence>
<dbReference type="Proteomes" id="UP000298381">
    <property type="component" value="Unassembled WGS sequence"/>
</dbReference>
<dbReference type="InterPro" id="IPR020569">
    <property type="entry name" value="UPF0029_Impact_CS"/>
</dbReference>
<reference evidence="4 5" key="1">
    <citation type="submission" date="2019-03" db="EMBL/GenBank/DDBJ databases">
        <title>Draft genome sequence data and analysis of a Fermenting Bacterium, Soehngenia longevitae strain 1933PT, isolated from petroleum reservoir in Azerbaijan.</title>
        <authorList>
            <person name="Grouzdev D.S."/>
            <person name="Bidzhieva S.K."/>
            <person name="Sokolova D.S."/>
            <person name="Tourova T.P."/>
            <person name="Poltaraus A.B."/>
            <person name="Nazina T.N."/>
        </authorList>
    </citation>
    <scope>NUCLEOTIDE SEQUENCE [LARGE SCALE GENOMIC DNA]</scope>
    <source>
        <strain evidence="4 5">1933P</strain>
    </source>
</reference>
<dbReference type="Pfam" id="PF09186">
    <property type="entry name" value="DUF1949"/>
    <property type="match status" value="1"/>
</dbReference>
<evidence type="ECO:0000256" key="1">
    <source>
        <dbReference type="ARBA" id="ARBA00007665"/>
    </source>
</evidence>
<gene>
    <name evidence="4" type="ORF">E4100_06125</name>
</gene>
<dbReference type="InterPro" id="IPR015796">
    <property type="entry name" value="Impact_YigZ-like"/>
</dbReference>
<dbReference type="InterPro" id="IPR036956">
    <property type="entry name" value="Impact_N_sf"/>
</dbReference>
<dbReference type="PANTHER" id="PTHR16301:SF20">
    <property type="entry name" value="IMPACT FAMILY MEMBER YIGZ"/>
    <property type="match status" value="1"/>
</dbReference>
<dbReference type="PROSITE" id="PS00910">
    <property type="entry name" value="UPF0029"/>
    <property type="match status" value="1"/>
</dbReference>
<comment type="similarity">
    <text evidence="1">Belongs to the IMPACT family.</text>
</comment>
<comment type="caution">
    <text evidence="4">The sequence shown here is derived from an EMBL/GenBank/DDBJ whole genome shotgun (WGS) entry which is preliminary data.</text>
</comment>
<dbReference type="OrthoDB" id="9813771at2"/>
<dbReference type="InterPro" id="IPR020568">
    <property type="entry name" value="Ribosomal_Su5_D2-typ_SF"/>
</dbReference>